<reference evidence="1 2" key="1">
    <citation type="journal article" date="2010" name="Nature">
        <title>Genome sequencing and analysis of the model grass Brachypodium distachyon.</title>
        <authorList>
            <consortium name="International Brachypodium Initiative"/>
        </authorList>
    </citation>
    <scope>NUCLEOTIDE SEQUENCE [LARGE SCALE GENOMIC DNA]</scope>
    <source>
        <strain evidence="1 2">Bd21</strain>
    </source>
</reference>
<reference evidence="1" key="2">
    <citation type="submission" date="2017-06" db="EMBL/GenBank/DDBJ databases">
        <title>WGS assembly of Brachypodium distachyon.</title>
        <authorList>
            <consortium name="The International Brachypodium Initiative"/>
            <person name="Lucas S."/>
            <person name="Harmon-Smith M."/>
            <person name="Lail K."/>
            <person name="Tice H."/>
            <person name="Grimwood J."/>
            <person name="Bruce D."/>
            <person name="Barry K."/>
            <person name="Shu S."/>
            <person name="Lindquist E."/>
            <person name="Wang M."/>
            <person name="Pitluck S."/>
            <person name="Vogel J.P."/>
            <person name="Garvin D.F."/>
            <person name="Mockler T.C."/>
            <person name="Schmutz J."/>
            <person name="Rokhsar D."/>
            <person name="Bevan M.W."/>
        </authorList>
    </citation>
    <scope>NUCLEOTIDE SEQUENCE</scope>
    <source>
        <strain evidence="1">Bd21</strain>
    </source>
</reference>
<evidence type="ECO:0000313" key="2">
    <source>
        <dbReference type="EnsemblPlants" id="KQJ84284"/>
    </source>
</evidence>
<keyword evidence="3" id="KW-1185">Reference proteome</keyword>
<dbReference type="AlphaFoldDB" id="A0A0Q3ECZ9"/>
<organism evidence="1">
    <name type="scientific">Brachypodium distachyon</name>
    <name type="common">Purple false brome</name>
    <name type="synonym">Trachynia distachya</name>
    <dbReference type="NCBI Taxonomy" id="15368"/>
    <lineage>
        <taxon>Eukaryota</taxon>
        <taxon>Viridiplantae</taxon>
        <taxon>Streptophyta</taxon>
        <taxon>Embryophyta</taxon>
        <taxon>Tracheophyta</taxon>
        <taxon>Spermatophyta</taxon>
        <taxon>Magnoliopsida</taxon>
        <taxon>Liliopsida</taxon>
        <taxon>Poales</taxon>
        <taxon>Poaceae</taxon>
        <taxon>BOP clade</taxon>
        <taxon>Pooideae</taxon>
        <taxon>Stipodae</taxon>
        <taxon>Brachypodieae</taxon>
        <taxon>Brachypodium</taxon>
    </lineage>
</organism>
<gene>
    <name evidence="1" type="ORF">BRADI_5g19831v3</name>
</gene>
<evidence type="ECO:0000313" key="1">
    <source>
        <dbReference type="EMBL" id="KQJ84284.1"/>
    </source>
</evidence>
<dbReference type="InParanoid" id="A0A0Q3ECZ9"/>
<proteinExistence type="predicted"/>
<accession>A0A0Q3ECZ9</accession>
<sequence length="119" mass="14137">MASCTMEAGAEGPPNVEDVAELRVTIYKLTIRVRRFVAKLDDGSKRPFENQDLEFQINIRRFSVENLIELLWSKIVWGGRQEVQIFCLDKHFGTLERLNTYWKMLTAIHDRWQEKKYLF</sequence>
<dbReference type="Proteomes" id="UP000008810">
    <property type="component" value="Chromosome 5"/>
</dbReference>
<dbReference type="Gramene" id="KQJ84284">
    <property type="protein sequence ID" value="KQJ84284"/>
    <property type="gene ID" value="BRADI_5g19831v3"/>
</dbReference>
<name>A0A0Q3ECZ9_BRADI</name>
<dbReference type="EMBL" id="CM000884">
    <property type="protein sequence ID" value="KQJ84284.1"/>
    <property type="molecule type" value="Genomic_DNA"/>
</dbReference>
<protein>
    <submittedName>
        <fullName evidence="1 2">Uncharacterized protein</fullName>
    </submittedName>
</protein>
<reference evidence="2" key="3">
    <citation type="submission" date="2018-08" db="UniProtKB">
        <authorList>
            <consortium name="EnsemblPlants"/>
        </authorList>
    </citation>
    <scope>IDENTIFICATION</scope>
    <source>
        <strain evidence="2">cv. Bd21</strain>
    </source>
</reference>
<dbReference type="EnsemblPlants" id="KQJ84284">
    <property type="protein sequence ID" value="KQJ84284"/>
    <property type="gene ID" value="BRADI_5g19831v3"/>
</dbReference>
<evidence type="ECO:0000313" key="3">
    <source>
        <dbReference type="Proteomes" id="UP000008810"/>
    </source>
</evidence>